<reference evidence="1 2" key="1">
    <citation type="submission" date="2013-11" db="EMBL/GenBank/DDBJ databases">
        <title>Genome sequencing of Stegodyphus mimosarum.</title>
        <authorList>
            <person name="Bechsgaard J."/>
        </authorList>
    </citation>
    <scope>NUCLEOTIDE SEQUENCE [LARGE SCALE GENOMIC DNA]</scope>
</reference>
<protein>
    <submittedName>
        <fullName evidence="1">Uncharacterized protein</fullName>
    </submittedName>
</protein>
<organism evidence="1 2">
    <name type="scientific">Stegodyphus mimosarum</name>
    <name type="common">African social velvet spider</name>
    <dbReference type="NCBI Taxonomy" id="407821"/>
    <lineage>
        <taxon>Eukaryota</taxon>
        <taxon>Metazoa</taxon>
        <taxon>Ecdysozoa</taxon>
        <taxon>Arthropoda</taxon>
        <taxon>Chelicerata</taxon>
        <taxon>Arachnida</taxon>
        <taxon>Araneae</taxon>
        <taxon>Araneomorphae</taxon>
        <taxon>Entelegynae</taxon>
        <taxon>Eresoidea</taxon>
        <taxon>Eresidae</taxon>
        <taxon>Stegodyphus</taxon>
    </lineage>
</organism>
<dbReference type="Gene3D" id="3.30.420.10">
    <property type="entry name" value="Ribonuclease H-like superfamily/Ribonuclease H"/>
    <property type="match status" value="1"/>
</dbReference>
<accession>A0A087TVM7</accession>
<dbReference type="GO" id="GO:0003676">
    <property type="term" value="F:nucleic acid binding"/>
    <property type="evidence" value="ECO:0007669"/>
    <property type="project" value="InterPro"/>
</dbReference>
<evidence type="ECO:0000313" key="2">
    <source>
        <dbReference type="Proteomes" id="UP000054359"/>
    </source>
</evidence>
<feature type="non-terminal residue" evidence="1">
    <location>
        <position position="152"/>
    </location>
</feature>
<keyword evidence="2" id="KW-1185">Reference proteome</keyword>
<dbReference type="EMBL" id="KK116951">
    <property type="protein sequence ID" value="KFM69166.1"/>
    <property type="molecule type" value="Genomic_DNA"/>
</dbReference>
<dbReference type="Proteomes" id="UP000054359">
    <property type="component" value="Unassembled WGS sequence"/>
</dbReference>
<name>A0A087TVM7_STEMI</name>
<proteinExistence type="predicted"/>
<dbReference type="OrthoDB" id="9996331at2759"/>
<dbReference type="AlphaFoldDB" id="A0A087TVM7"/>
<evidence type="ECO:0000313" key="1">
    <source>
        <dbReference type="EMBL" id="KFM69166.1"/>
    </source>
</evidence>
<sequence>MGQETREEWKIVAWSDKSSFLVNHIDGRVLIHQFPNETLAPRCTVGKRQTGDGGYYVGNVFMKHIRTHILHRTIPDIGVLCLLVVDQVHPFMTTAAGDDVYQQDYAPCRGKGRTVREWFEEHSSDFQVMPPNSLDQQSICGLTWKTKFVLPR</sequence>
<dbReference type="InterPro" id="IPR036397">
    <property type="entry name" value="RNaseH_sf"/>
</dbReference>
<gene>
    <name evidence="1" type="ORF">X975_25467</name>
</gene>